<dbReference type="Pfam" id="PF00059">
    <property type="entry name" value="Lectin_C"/>
    <property type="match status" value="1"/>
</dbReference>
<dbReference type="PROSITE" id="PS50835">
    <property type="entry name" value="IG_LIKE"/>
    <property type="match status" value="1"/>
</dbReference>
<evidence type="ECO:0000313" key="23">
    <source>
        <dbReference type="Proteomes" id="UP000265020"/>
    </source>
</evidence>
<feature type="disulfide bond" evidence="15">
    <location>
        <begin position="299"/>
        <end position="320"/>
    </location>
</feature>
<comment type="caution">
    <text evidence="15">Lacks conserved residue(s) required for the propagation of feature annotation.</text>
</comment>
<feature type="compositionally biased region" description="Polar residues" evidence="16">
    <location>
        <begin position="726"/>
        <end position="735"/>
    </location>
</feature>
<dbReference type="GO" id="GO:0045202">
    <property type="term" value="C:synapse"/>
    <property type="evidence" value="ECO:0007669"/>
    <property type="project" value="TreeGrafter"/>
</dbReference>
<evidence type="ECO:0000259" key="18">
    <source>
        <dbReference type="PROSITE" id="PS50041"/>
    </source>
</evidence>
<name>A0A3Q2DPI7_CYPVA</name>
<keyword evidence="11" id="KW-0393">Immunoglobulin domain</keyword>
<dbReference type="Gene3D" id="2.60.40.10">
    <property type="entry name" value="Immunoglobulins"/>
    <property type="match status" value="1"/>
</dbReference>
<feature type="transmembrane region" description="Helical" evidence="17">
    <location>
        <begin position="1256"/>
        <end position="1277"/>
    </location>
</feature>
<dbReference type="InterPro" id="IPR000538">
    <property type="entry name" value="Link_dom"/>
</dbReference>
<dbReference type="PROSITE" id="PS50923">
    <property type="entry name" value="SUSHI"/>
    <property type="match status" value="1"/>
</dbReference>
<evidence type="ECO:0000256" key="7">
    <source>
        <dbReference type="ARBA" id="ARBA00022737"/>
    </source>
</evidence>
<reference evidence="22" key="1">
    <citation type="submission" date="2025-08" db="UniProtKB">
        <authorList>
            <consortium name="Ensembl"/>
        </authorList>
    </citation>
    <scope>IDENTIFICATION</scope>
</reference>
<evidence type="ECO:0000256" key="5">
    <source>
        <dbReference type="ARBA" id="ARBA00022723"/>
    </source>
</evidence>
<dbReference type="InterPro" id="IPR016186">
    <property type="entry name" value="C-type_lectin-like/link_sf"/>
</dbReference>
<evidence type="ECO:0000256" key="8">
    <source>
        <dbReference type="ARBA" id="ARBA00022974"/>
    </source>
</evidence>
<evidence type="ECO:0000259" key="20">
    <source>
        <dbReference type="PROSITE" id="PS50923"/>
    </source>
</evidence>
<feature type="disulfide bond" evidence="14">
    <location>
        <begin position="1214"/>
        <end position="1241"/>
    </location>
</feature>
<dbReference type="InterPro" id="IPR016187">
    <property type="entry name" value="CTDL_fold"/>
</dbReference>
<dbReference type="PANTHER" id="PTHR22804:SF60">
    <property type="entry name" value="AGGRECAN A"/>
    <property type="match status" value="1"/>
</dbReference>
<evidence type="ECO:0000256" key="10">
    <source>
        <dbReference type="ARBA" id="ARBA00023180"/>
    </source>
</evidence>
<dbReference type="InterPro" id="IPR013106">
    <property type="entry name" value="Ig_V-set"/>
</dbReference>
<dbReference type="SMART" id="SM00445">
    <property type="entry name" value="LINK"/>
    <property type="match status" value="4"/>
</dbReference>
<feature type="disulfide bond" evidence="14">
    <location>
        <begin position="1185"/>
        <end position="1228"/>
    </location>
</feature>
<dbReference type="CDD" id="cd03520">
    <property type="entry name" value="Link_domain_CSPGs_modules_2_4"/>
    <property type="match status" value="2"/>
</dbReference>
<dbReference type="PANTHER" id="PTHR22804">
    <property type="entry name" value="AGGRECAN/VERSICAN PROTEOGLYCAN"/>
    <property type="match status" value="1"/>
</dbReference>
<dbReference type="InterPro" id="IPR036179">
    <property type="entry name" value="Ig-like_dom_sf"/>
</dbReference>
<dbReference type="SUPFAM" id="SSF56436">
    <property type="entry name" value="C-type lectin-like"/>
    <property type="match status" value="5"/>
</dbReference>
<feature type="domain" description="Sushi" evidence="20">
    <location>
        <begin position="1183"/>
        <end position="1243"/>
    </location>
</feature>
<feature type="domain" description="Link" evidence="21">
    <location>
        <begin position="545"/>
        <end position="641"/>
    </location>
</feature>
<evidence type="ECO:0000256" key="3">
    <source>
        <dbReference type="ARBA" id="ARBA00022525"/>
    </source>
</evidence>
<dbReference type="GO" id="GO:0005615">
    <property type="term" value="C:extracellular space"/>
    <property type="evidence" value="ECO:0007669"/>
    <property type="project" value="TreeGrafter"/>
</dbReference>
<evidence type="ECO:0000256" key="9">
    <source>
        <dbReference type="ARBA" id="ARBA00023157"/>
    </source>
</evidence>
<dbReference type="FunFam" id="3.10.100.10:FF:000009">
    <property type="entry name" value="Aggrecan core protein"/>
    <property type="match status" value="1"/>
</dbReference>
<dbReference type="Pfam" id="PF00084">
    <property type="entry name" value="Sushi"/>
    <property type="match status" value="1"/>
</dbReference>
<dbReference type="GO" id="GO:0003151">
    <property type="term" value="P:outflow tract morphogenesis"/>
    <property type="evidence" value="ECO:0007669"/>
    <property type="project" value="Ensembl"/>
</dbReference>
<keyword evidence="5" id="KW-0479">Metal-binding</keyword>
<keyword evidence="9 14" id="KW-1015">Disulfide bond</keyword>
<sequence>IFTFYISFIQKHFQVKTVTFCESCIDPEEVLSVTIPLQGKQRPLLGDTLLLPCYFEDHTIEDPGAPPFDPLSYRIVWSHVTKEKVSTILVALEGRVRIGEDYVDRVQLQSYPQYPTDASIEISELHSSDTGVYRCEVQKHIEDNYDTVDVHVQGIVFHYRAVMGRYALTFEQAKVACAMNSAVIASPEQLQAAFDDGFHQCDAGWLSDQTVRYPIHEPRMNCYGDKEELPGVRTYGVRDLNETYDAYCFADRMTGRVFHTTSAEKFTCSEAEFACSHQGAQLATTGQLYLAWQGGMDVCNAGWLADGSVRYPINIRRPQCGGGLLGVRTVHLHTNQTGYPHPNSRYDAFCYTEGGNDVLIVTTETKNPEVLLGKTTTETEAVGEVVTLEPFDLNSTYSESPTKLPTPQLTNVTEISFDLIKAVTNQPAVAREPSNPSVNSSSGVVFHHRSPTGSYAFTFVEAQLACQGVGGLIATPQQLQEAYEAGYHQCEAGWLLDQTVRYPIAFTQEKCAGDLQDSPGVRTYGRRPADERYDVYCYTEGNKGEVFHVGSAEGFTYDEAISACENQSAVLASTAELYAAWKNGLDKCRAGWLLDHSVRYPINSPRPGCGGGRVGVHTYYSKPNQTYYPEPHARFDAYCLRGKSLFTLILNIFDIFKTGSGDQVTSGDLPGSGDQVTSGDLSGSGDQVTSGGISGSGDQVSATRTSGLIEEGSGITVVFSGADSFASTERSSSGEPQEAEEGSTELFIYPWSRAVSGELSGSGDMSGFGSGSGLDSVSSFLSGSASGSEIEQSGHISGSGDAHIFLIDEKLMDPTTAMEEFMLSGGPLTSSVSGDFPGSGIHSGSSSGIETDPFNSVTFMGSGFTELFVSPSGEHEEASGSLFYSFGEGGEGTFSGFGISSLSFDSGSSFSGSGTYTAREDGVTFLTQGQRTEITGDDKVPSEQREYLIEYSGEASGFYSGDGEKDLSFTSEISSSEEFSNLSMVALLAPSVDQVLTEPITETEDSTHEAKLIENSRVHVTPGPELVPAGLAAPSAEAKPAFVLSDIICFTAAEEQWCEDGWTKFQGNCYLHFSEREEWLDAEKRCRDLNAHLVSIITPEEQQFVSANMQDYQWIGLNDKTVENDFQWTDGTPLQYENWKLNQPDNYFNSKEDCVVMIWHENGKWNDVPCNYHLPFTCKKGPVSCGAPPVVKHAHTFGKRRLVYPVNSIIRYQCNPGFRQRHLPVVRCQTDGQWEKPRVECTDGESRNPTEYFTNLLIHFKIIFAMCCDFLFFVFAVKARNRIKERSNRNNNLI</sequence>
<dbReference type="InterPro" id="IPR018378">
    <property type="entry name" value="C-type_lectin_CS"/>
</dbReference>
<dbReference type="InterPro" id="IPR013783">
    <property type="entry name" value="Ig-like_fold"/>
</dbReference>
<keyword evidence="23" id="KW-1185">Reference proteome</keyword>
<keyword evidence="17" id="KW-0812">Transmembrane</keyword>
<keyword evidence="6" id="KW-0732">Signal</keyword>
<dbReference type="SMART" id="SM00409">
    <property type="entry name" value="IG"/>
    <property type="match status" value="1"/>
</dbReference>
<feature type="disulfide bond" evidence="15">
    <location>
        <begin position="201"/>
        <end position="222"/>
    </location>
</feature>
<evidence type="ECO:0000256" key="13">
    <source>
        <dbReference type="ARBA" id="ARBA00042947"/>
    </source>
</evidence>
<evidence type="ECO:0000256" key="11">
    <source>
        <dbReference type="ARBA" id="ARBA00023319"/>
    </source>
</evidence>
<dbReference type="SMART" id="SM00034">
    <property type="entry name" value="CLECT"/>
    <property type="match status" value="1"/>
</dbReference>
<dbReference type="GO" id="GO:0005540">
    <property type="term" value="F:hyaluronic acid binding"/>
    <property type="evidence" value="ECO:0007669"/>
    <property type="project" value="InterPro"/>
</dbReference>
<keyword evidence="17" id="KW-1133">Transmembrane helix</keyword>
<evidence type="ECO:0000256" key="1">
    <source>
        <dbReference type="ARBA" id="ARBA00004498"/>
    </source>
</evidence>
<organism evidence="22 23">
    <name type="scientific">Cyprinodon variegatus</name>
    <name type="common">Sheepshead minnow</name>
    <dbReference type="NCBI Taxonomy" id="28743"/>
    <lineage>
        <taxon>Eukaryota</taxon>
        <taxon>Metazoa</taxon>
        <taxon>Chordata</taxon>
        <taxon>Craniata</taxon>
        <taxon>Vertebrata</taxon>
        <taxon>Euteleostomi</taxon>
        <taxon>Actinopterygii</taxon>
        <taxon>Neopterygii</taxon>
        <taxon>Teleostei</taxon>
        <taxon>Neoteleostei</taxon>
        <taxon>Acanthomorphata</taxon>
        <taxon>Ovalentaria</taxon>
        <taxon>Atherinomorphae</taxon>
        <taxon>Cyprinodontiformes</taxon>
        <taxon>Cyprinodontidae</taxon>
        <taxon>Cyprinodon</taxon>
    </lineage>
</organism>
<feature type="domain" description="Ig-like" evidence="19">
    <location>
        <begin position="27"/>
        <end position="153"/>
    </location>
</feature>
<feature type="domain" description="Link" evidence="21">
    <location>
        <begin position="256"/>
        <end position="352"/>
    </location>
</feature>
<evidence type="ECO:0000256" key="15">
    <source>
        <dbReference type="PROSITE-ProRule" id="PRU00323"/>
    </source>
</evidence>
<dbReference type="CDD" id="cd03517">
    <property type="entry name" value="Link_domain_CSPGs_modules_1_3"/>
    <property type="match status" value="2"/>
</dbReference>
<keyword evidence="4" id="KW-0272">Extracellular matrix</keyword>
<evidence type="ECO:0000259" key="21">
    <source>
        <dbReference type="PROSITE" id="PS50963"/>
    </source>
</evidence>
<dbReference type="SMART" id="SM00406">
    <property type="entry name" value="IGv"/>
    <property type="match status" value="1"/>
</dbReference>
<dbReference type="InterPro" id="IPR000436">
    <property type="entry name" value="Sushi_SCR_CCP_dom"/>
</dbReference>
<comment type="similarity">
    <text evidence="2">Belongs to the aggrecan/versican proteoglycan family.</text>
</comment>
<feature type="disulfide bond" evidence="15">
    <location>
        <begin position="490"/>
        <end position="511"/>
    </location>
</feature>
<accession>A0A3Q2DPI7</accession>
<feature type="disulfide bond" evidence="15">
    <location>
        <begin position="588"/>
        <end position="609"/>
    </location>
</feature>
<dbReference type="InterPro" id="IPR003599">
    <property type="entry name" value="Ig_sub"/>
</dbReference>
<dbReference type="Gene3D" id="2.10.70.10">
    <property type="entry name" value="Complement Module, domain 1"/>
    <property type="match status" value="1"/>
</dbReference>
<dbReference type="FunFam" id="3.10.100.10:FF:000003">
    <property type="entry name" value="Versican core protein"/>
    <property type="match status" value="1"/>
</dbReference>
<dbReference type="PROSITE" id="PS50963">
    <property type="entry name" value="LINK_2"/>
    <property type="match status" value="4"/>
</dbReference>
<dbReference type="STRING" id="28743.ENSCVAP00000021503"/>
<dbReference type="GO" id="GO:0046872">
    <property type="term" value="F:metal ion binding"/>
    <property type="evidence" value="ECO:0007669"/>
    <property type="project" value="UniProtKB-KW"/>
</dbReference>
<keyword evidence="14" id="KW-0768">Sushi</keyword>
<dbReference type="Gene3D" id="3.10.100.10">
    <property type="entry name" value="Mannose-Binding Protein A, subunit A"/>
    <property type="match status" value="5"/>
</dbReference>
<keyword evidence="3" id="KW-0964">Secreted</keyword>
<dbReference type="InterPro" id="IPR001304">
    <property type="entry name" value="C-type_lectin-like"/>
</dbReference>
<dbReference type="GO" id="GO:0007417">
    <property type="term" value="P:central nervous system development"/>
    <property type="evidence" value="ECO:0007669"/>
    <property type="project" value="TreeGrafter"/>
</dbReference>
<comment type="subcellular location">
    <subcellularLocation>
        <location evidence="1">Secreted</location>
        <location evidence="1">Extracellular space</location>
        <location evidence="1">Extracellular matrix</location>
    </subcellularLocation>
</comment>
<reference evidence="22" key="2">
    <citation type="submission" date="2025-09" db="UniProtKB">
        <authorList>
            <consortium name="Ensembl"/>
        </authorList>
    </citation>
    <scope>IDENTIFICATION</scope>
</reference>
<dbReference type="GO" id="GO:0002052">
    <property type="term" value="P:positive regulation of neuroblast proliferation"/>
    <property type="evidence" value="ECO:0007669"/>
    <property type="project" value="TreeGrafter"/>
</dbReference>
<dbReference type="GO" id="GO:0007155">
    <property type="term" value="P:cell adhesion"/>
    <property type="evidence" value="ECO:0007669"/>
    <property type="project" value="InterPro"/>
</dbReference>
<dbReference type="PROSITE" id="PS00615">
    <property type="entry name" value="C_TYPE_LECTIN_1"/>
    <property type="match status" value="1"/>
</dbReference>
<proteinExistence type="inferred from homology"/>
<dbReference type="GO" id="GO:0072534">
    <property type="term" value="C:perineuronal net"/>
    <property type="evidence" value="ECO:0007669"/>
    <property type="project" value="TreeGrafter"/>
</dbReference>
<dbReference type="Proteomes" id="UP000265020">
    <property type="component" value="Unassembled WGS sequence"/>
</dbReference>
<dbReference type="Pfam" id="PF00193">
    <property type="entry name" value="Xlink"/>
    <property type="match status" value="4"/>
</dbReference>
<feature type="region of interest" description="Disordered" evidence="16">
    <location>
        <begin position="663"/>
        <end position="704"/>
    </location>
</feature>
<evidence type="ECO:0000256" key="6">
    <source>
        <dbReference type="ARBA" id="ARBA00022729"/>
    </source>
</evidence>
<dbReference type="PRINTS" id="PR01265">
    <property type="entry name" value="LINKMODULE"/>
</dbReference>
<evidence type="ECO:0000313" key="22">
    <source>
        <dbReference type="Ensembl" id="ENSCVAP00000021503.1"/>
    </source>
</evidence>
<dbReference type="InterPro" id="IPR050691">
    <property type="entry name" value="Hyaluronan_bind_Proteoglycan"/>
</dbReference>
<dbReference type="FunFam" id="2.10.70.10:FF:000003">
    <property type="entry name" value="Versican core protein"/>
    <property type="match status" value="1"/>
</dbReference>
<keyword evidence="8" id="KW-0654">Proteoglycan</keyword>
<dbReference type="SUPFAM" id="SSF48726">
    <property type="entry name" value="Immunoglobulin"/>
    <property type="match status" value="1"/>
</dbReference>
<keyword evidence="17" id="KW-0472">Membrane</keyword>
<dbReference type="InterPro" id="IPR035976">
    <property type="entry name" value="Sushi/SCR/CCP_sf"/>
</dbReference>
<dbReference type="GO" id="GO:0001501">
    <property type="term" value="P:skeletal system development"/>
    <property type="evidence" value="ECO:0007669"/>
    <property type="project" value="TreeGrafter"/>
</dbReference>
<evidence type="ECO:0000256" key="2">
    <source>
        <dbReference type="ARBA" id="ARBA00006838"/>
    </source>
</evidence>
<evidence type="ECO:0000256" key="17">
    <source>
        <dbReference type="SAM" id="Phobius"/>
    </source>
</evidence>
<evidence type="ECO:0000256" key="14">
    <source>
        <dbReference type="PROSITE-ProRule" id="PRU00302"/>
    </source>
</evidence>
<dbReference type="Ensembl" id="ENSCVAT00000011636.1">
    <property type="protein sequence ID" value="ENSCVAP00000021503.1"/>
    <property type="gene ID" value="ENSCVAG00000003612.1"/>
</dbReference>
<feature type="compositionally biased region" description="Polar residues" evidence="16">
    <location>
        <begin position="674"/>
        <end position="704"/>
    </location>
</feature>
<dbReference type="SUPFAM" id="SSF57535">
    <property type="entry name" value="Complement control module/SCR domain"/>
    <property type="match status" value="1"/>
</dbReference>
<dbReference type="FunFam" id="3.10.100.10:FF:000002">
    <property type="entry name" value="Hyaluronan proteoglycan link protein 1"/>
    <property type="match status" value="2"/>
</dbReference>
<evidence type="ECO:0000259" key="19">
    <source>
        <dbReference type="PROSITE" id="PS50835"/>
    </source>
</evidence>
<evidence type="ECO:0000256" key="12">
    <source>
        <dbReference type="ARBA" id="ARBA00039399"/>
    </source>
</evidence>
<dbReference type="PROSITE" id="PS50041">
    <property type="entry name" value="C_TYPE_LECTIN_2"/>
    <property type="match status" value="1"/>
</dbReference>
<feature type="region of interest" description="Disordered" evidence="16">
    <location>
        <begin position="726"/>
        <end position="745"/>
    </location>
</feature>
<feature type="domain" description="Link" evidence="21">
    <location>
        <begin position="155"/>
        <end position="250"/>
    </location>
</feature>
<keyword evidence="7" id="KW-0677">Repeat</keyword>
<dbReference type="GeneTree" id="ENSGT00940000155971"/>
<protein>
    <recommendedName>
        <fullName evidence="12">Aggrecan core protein</fullName>
    </recommendedName>
    <alternativeName>
        <fullName evidence="13">Cartilage-specific proteoglycan core protein</fullName>
    </alternativeName>
</protein>
<keyword evidence="10" id="KW-0325">Glycoprotein</keyword>
<evidence type="ECO:0000256" key="4">
    <source>
        <dbReference type="ARBA" id="ARBA00022530"/>
    </source>
</evidence>
<dbReference type="FunFam" id="3.10.100.10:FF:000011">
    <property type="entry name" value="Aggrecan core protein"/>
    <property type="match status" value="1"/>
</dbReference>
<dbReference type="InterPro" id="IPR007110">
    <property type="entry name" value="Ig-like_dom"/>
</dbReference>
<feature type="domain" description="Link" evidence="21">
    <location>
        <begin position="444"/>
        <end position="539"/>
    </location>
</feature>
<feature type="domain" description="C-type lectin" evidence="18">
    <location>
        <begin position="1065"/>
        <end position="1179"/>
    </location>
</feature>
<dbReference type="SMART" id="SM00032">
    <property type="entry name" value="CCP"/>
    <property type="match status" value="1"/>
</dbReference>
<dbReference type="OMA" id="VALCHEV"/>
<dbReference type="GO" id="GO:0010001">
    <property type="term" value="P:glial cell differentiation"/>
    <property type="evidence" value="ECO:0007669"/>
    <property type="project" value="TreeGrafter"/>
</dbReference>
<evidence type="ECO:0000256" key="16">
    <source>
        <dbReference type="SAM" id="MobiDB-lite"/>
    </source>
</evidence>
<dbReference type="PROSITE" id="PS01241">
    <property type="entry name" value="LINK_1"/>
    <property type="match status" value="4"/>
</dbReference>
<dbReference type="CDD" id="cd00033">
    <property type="entry name" value="CCP"/>
    <property type="match status" value="1"/>
</dbReference>